<keyword evidence="3" id="KW-0808">Transferase</keyword>
<name>A0A267A139_PSEFR</name>
<accession>A0A267A139</accession>
<dbReference type="PANTHER" id="PTHR37512:SF1">
    <property type="entry name" value="NADR_TTD14 AAA DOMAIN-CONTAINING PROTEIN"/>
    <property type="match status" value="1"/>
</dbReference>
<dbReference type="InterPro" id="IPR038727">
    <property type="entry name" value="NadR/Ttd14_AAA_dom"/>
</dbReference>
<keyword evidence="5" id="KW-1185">Reference proteome</keyword>
<dbReference type="AlphaFoldDB" id="A0A267A139"/>
<reference evidence="3 4" key="1">
    <citation type="submission" date="2019-02" db="EMBL/GenBank/DDBJ databases">
        <authorList>
            <consortium name="Pathogen Informatics"/>
        </authorList>
    </citation>
    <scope>NUCLEOTIDE SEQUENCE [LARGE SCALE GENOMIC DNA]</scope>
    <source>
        <strain evidence="3 4">3012STDY7103891</strain>
    </source>
</reference>
<evidence type="ECO:0000313" key="5">
    <source>
        <dbReference type="Proteomes" id="UP001212337"/>
    </source>
</evidence>
<proteinExistence type="predicted"/>
<protein>
    <submittedName>
        <fullName evidence="2">AAA family ATPase</fullName>
    </submittedName>
    <submittedName>
        <fullName evidence="3">Nicotinamide-nucleotide adenylyltransferase</fullName>
    </submittedName>
</protein>
<dbReference type="EMBL" id="JAQJVI010000045">
    <property type="protein sequence ID" value="MDA7024390.1"/>
    <property type="molecule type" value="Genomic_DNA"/>
</dbReference>
<sequence>MKVVVLAGPESSGKSWLAALLQQRFGGTMVGEYVRYFIEQNPRETCLADIPDIALGQLRWEDEARAQQPALLILDTHLLSNILWSQTLFGDCPQWLETELLKRHYDLHLLLSPDDVEWTADGQRCQPSLAERQAFFAASLDWLTDHQQTVQVITGDWQARQQHACAAVEQLMGSRETCSDSISP</sequence>
<dbReference type="GeneID" id="89544639"/>
<dbReference type="PANTHER" id="PTHR37512">
    <property type="entry name" value="TRIFUNCTIONAL NAD BIOSYNTHESIS/REGULATOR PROTEIN NADR"/>
    <property type="match status" value="1"/>
</dbReference>
<dbReference type="SUPFAM" id="SSF52540">
    <property type="entry name" value="P-loop containing nucleoside triphosphate hydrolases"/>
    <property type="match status" value="1"/>
</dbReference>
<evidence type="ECO:0000259" key="1">
    <source>
        <dbReference type="Pfam" id="PF13521"/>
    </source>
</evidence>
<feature type="domain" description="NadR/Ttd14 AAA" evidence="1">
    <location>
        <begin position="4"/>
        <end position="160"/>
    </location>
</feature>
<evidence type="ECO:0000313" key="2">
    <source>
        <dbReference type="EMBL" id="MDA7024390.1"/>
    </source>
</evidence>
<dbReference type="GO" id="GO:0016779">
    <property type="term" value="F:nucleotidyltransferase activity"/>
    <property type="evidence" value="ECO:0007669"/>
    <property type="project" value="UniProtKB-KW"/>
</dbReference>
<dbReference type="Proteomes" id="UP000330809">
    <property type="component" value="Unassembled WGS sequence"/>
</dbReference>
<dbReference type="EMBL" id="CAACYJ010000035">
    <property type="protein sequence ID" value="VFB20393.1"/>
    <property type="molecule type" value="Genomic_DNA"/>
</dbReference>
<organism evidence="3 4">
    <name type="scientific">Pseudomonas fragi</name>
    <dbReference type="NCBI Taxonomy" id="296"/>
    <lineage>
        <taxon>Bacteria</taxon>
        <taxon>Pseudomonadati</taxon>
        <taxon>Pseudomonadota</taxon>
        <taxon>Gammaproteobacteria</taxon>
        <taxon>Pseudomonadales</taxon>
        <taxon>Pseudomonadaceae</taxon>
        <taxon>Pseudomonas</taxon>
    </lineage>
</organism>
<reference evidence="2 5" key="2">
    <citation type="submission" date="2023-01" db="EMBL/GenBank/DDBJ databases">
        <title>Effects of deletion of Siderophore biosynthase gene in Pseudomonas fragi on quorum sensing and spoliage ability.</title>
        <authorList>
            <person name="Cui F."/>
            <person name="Wang D."/>
            <person name="Liu J."/>
            <person name="Wang Q."/>
            <person name="Li T."/>
            <person name="Li J."/>
        </authorList>
    </citation>
    <scope>NUCLEOTIDE SEQUENCE [LARGE SCALE GENOMIC DNA]</scope>
    <source>
        <strain evidence="2 5">MS-10</strain>
    </source>
</reference>
<dbReference type="Gene3D" id="3.40.50.300">
    <property type="entry name" value="P-loop containing nucleotide triphosphate hydrolases"/>
    <property type="match status" value="1"/>
</dbReference>
<evidence type="ECO:0000313" key="3">
    <source>
        <dbReference type="EMBL" id="VFB20393.1"/>
    </source>
</evidence>
<dbReference type="InterPro" id="IPR052735">
    <property type="entry name" value="NAD_biosynth-regulator"/>
</dbReference>
<dbReference type="InterPro" id="IPR027417">
    <property type="entry name" value="P-loop_NTPase"/>
</dbReference>
<gene>
    <name evidence="3" type="primary">nadR</name>
    <name evidence="3" type="ORF">NCTC10754_03011</name>
    <name evidence="2" type="ORF">PI499_21235</name>
</gene>
<keyword evidence="3" id="KW-0548">Nucleotidyltransferase</keyword>
<dbReference type="Pfam" id="PF13521">
    <property type="entry name" value="AAA_28"/>
    <property type="match status" value="1"/>
</dbReference>
<dbReference type="RefSeq" id="WP_095019956.1">
    <property type="nucleotide sequence ID" value="NZ_CAACYJ010000035.1"/>
</dbReference>
<dbReference type="Proteomes" id="UP001212337">
    <property type="component" value="Unassembled WGS sequence"/>
</dbReference>
<evidence type="ECO:0000313" key="4">
    <source>
        <dbReference type="Proteomes" id="UP000330809"/>
    </source>
</evidence>